<dbReference type="SUPFAM" id="SSF47175">
    <property type="entry name" value="Cytochromes"/>
    <property type="match status" value="1"/>
</dbReference>
<evidence type="ECO:0000313" key="3">
    <source>
        <dbReference type="Proteomes" id="UP001370348"/>
    </source>
</evidence>
<evidence type="ECO:0000256" key="1">
    <source>
        <dbReference type="SAM" id="SignalP"/>
    </source>
</evidence>
<feature type="chain" id="PRO_5045860385" description="Cytochrome c domain-containing protein" evidence="1">
    <location>
        <begin position="29"/>
        <end position="133"/>
    </location>
</feature>
<evidence type="ECO:0008006" key="4">
    <source>
        <dbReference type="Google" id="ProtNLM"/>
    </source>
</evidence>
<dbReference type="InterPro" id="IPR010980">
    <property type="entry name" value="Cyt_c/b562"/>
</dbReference>
<reference evidence="2 3" key="1">
    <citation type="submission" date="2021-12" db="EMBL/GenBank/DDBJ databases">
        <title>Discovery of the Pendulisporaceae a myxobacterial family with distinct sporulation behavior and unique specialized metabolism.</title>
        <authorList>
            <person name="Garcia R."/>
            <person name="Popoff A."/>
            <person name="Bader C.D."/>
            <person name="Loehr J."/>
            <person name="Walesch S."/>
            <person name="Walt C."/>
            <person name="Boldt J."/>
            <person name="Bunk B."/>
            <person name="Haeckl F.J.F.P.J."/>
            <person name="Gunesch A.P."/>
            <person name="Birkelbach J."/>
            <person name="Nuebel U."/>
            <person name="Pietschmann T."/>
            <person name="Bach T."/>
            <person name="Mueller R."/>
        </authorList>
    </citation>
    <scope>NUCLEOTIDE SEQUENCE [LARGE SCALE GENOMIC DNA]</scope>
    <source>
        <strain evidence="2 3">MSr11954</strain>
    </source>
</reference>
<organism evidence="2 3">
    <name type="scientific">Pendulispora albinea</name>
    <dbReference type="NCBI Taxonomy" id="2741071"/>
    <lineage>
        <taxon>Bacteria</taxon>
        <taxon>Pseudomonadati</taxon>
        <taxon>Myxococcota</taxon>
        <taxon>Myxococcia</taxon>
        <taxon>Myxococcales</taxon>
        <taxon>Sorangiineae</taxon>
        <taxon>Pendulisporaceae</taxon>
        <taxon>Pendulispora</taxon>
    </lineage>
</organism>
<feature type="signal peptide" evidence="1">
    <location>
        <begin position="1"/>
        <end position="28"/>
    </location>
</feature>
<evidence type="ECO:0000313" key="2">
    <source>
        <dbReference type="EMBL" id="WXB13262.1"/>
    </source>
</evidence>
<dbReference type="RefSeq" id="WP_394822883.1">
    <property type="nucleotide sequence ID" value="NZ_CP089984.1"/>
</dbReference>
<keyword evidence="3" id="KW-1185">Reference proteome</keyword>
<protein>
    <recommendedName>
        <fullName evidence="4">Cytochrome c domain-containing protein</fullName>
    </recommendedName>
</protein>
<keyword evidence="1" id="KW-0732">Signal</keyword>
<sequence>MRSVTLFRLLPALLTLVCAASAVCMASAQPRPDPKPEPKPAADFPLQAWMKANTAPAMERADLTALASALDRVAAFAPPRDYPNWASIARDGANAARTGQLEPVKAACRSCHGQYRMKYKTELRIRPIPPSHS</sequence>
<gene>
    <name evidence="2" type="ORF">LZC94_36140</name>
</gene>
<dbReference type="Proteomes" id="UP001370348">
    <property type="component" value="Chromosome"/>
</dbReference>
<name>A0ABZ2LR76_9BACT</name>
<accession>A0ABZ2LR76</accession>
<dbReference type="EMBL" id="CP089984">
    <property type="protein sequence ID" value="WXB13262.1"/>
    <property type="molecule type" value="Genomic_DNA"/>
</dbReference>
<proteinExistence type="predicted"/>